<organism evidence="1 2">
    <name type="scientific">Homoserinimonas aerilata</name>
    <dbReference type="NCBI Taxonomy" id="1162970"/>
    <lineage>
        <taxon>Bacteria</taxon>
        <taxon>Bacillati</taxon>
        <taxon>Actinomycetota</taxon>
        <taxon>Actinomycetes</taxon>
        <taxon>Micrococcales</taxon>
        <taxon>Microbacteriaceae</taxon>
        <taxon>Homoserinimonas</taxon>
    </lineage>
</organism>
<comment type="caution">
    <text evidence="1">The sequence shown here is derived from an EMBL/GenBank/DDBJ whole genome shotgun (WGS) entry which is preliminary data.</text>
</comment>
<dbReference type="EMBL" id="VFOM01000001">
    <property type="protein sequence ID" value="TQL48742.1"/>
    <property type="molecule type" value="Genomic_DNA"/>
</dbReference>
<dbReference type="AlphaFoldDB" id="A0A542YKX0"/>
<dbReference type="RefSeq" id="WP_141880816.1">
    <property type="nucleotide sequence ID" value="NZ_VFOM01000001.1"/>
</dbReference>
<accession>A0A542YKX0</accession>
<evidence type="ECO:0000313" key="1">
    <source>
        <dbReference type="EMBL" id="TQL48742.1"/>
    </source>
</evidence>
<gene>
    <name evidence="1" type="ORF">FB562_1843</name>
</gene>
<proteinExistence type="predicted"/>
<keyword evidence="2" id="KW-1185">Reference proteome</keyword>
<evidence type="ECO:0000313" key="2">
    <source>
        <dbReference type="Proteomes" id="UP000317998"/>
    </source>
</evidence>
<sequence>MTAALSTIDQAKRASTGVGLKPVTVDWQPVCDSDADFAALVSNYYQLYREELSADIDFLRKFRRSPSAEEFDSAIHKLRTGAHHSTNSVATLYYEQWLSEAATPQASADALVALLGKALDGLAHNAVLVARDATARRDWSDVSSTDVSAIMISVIEDLGLYYSPSKQGWFVRQVEGRLKIDSGSGSRRAVVMEYCLQILVSRHAPLPVPYVDVLDHLGLLNDSRAEGAVLVAYSVASIGPGLSGEAFLTRVEETWRAAAAC</sequence>
<protein>
    <submittedName>
        <fullName evidence="1">Uncharacterized protein</fullName>
    </submittedName>
</protein>
<name>A0A542YKX0_9MICO</name>
<reference evidence="1 2" key="1">
    <citation type="submission" date="2019-06" db="EMBL/GenBank/DDBJ databases">
        <title>Sequencing the genomes of 1000 actinobacteria strains.</title>
        <authorList>
            <person name="Klenk H.-P."/>
        </authorList>
    </citation>
    <scope>NUCLEOTIDE SEQUENCE [LARGE SCALE GENOMIC DNA]</scope>
    <source>
        <strain evidence="1 2">DSM 26477</strain>
    </source>
</reference>
<dbReference type="OrthoDB" id="4222248at2"/>
<dbReference type="Proteomes" id="UP000317998">
    <property type="component" value="Unassembled WGS sequence"/>
</dbReference>